<protein>
    <recommendedName>
        <fullName evidence="4">Aldehyde dehydrogenase domain-containing protein</fullName>
    </recommendedName>
</protein>
<accession>A0AAW0XPX7</accession>
<evidence type="ECO:0000313" key="6">
    <source>
        <dbReference type="Proteomes" id="UP001445076"/>
    </source>
</evidence>
<comment type="caution">
    <text evidence="5">The sequence shown here is derived from an EMBL/GenBank/DDBJ whole genome shotgun (WGS) entry which is preliminary data.</text>
</comment>
<dbReference type="CDD" id="cd07103">
    <property type="entry name" value="ALDH_F5_SSADH_GabD"/>
    <property type="match status" value="1"/>
</dbReference>
<organism evidence="5 6">
    <name type="scientific">Cherax quadricarinatus</name>
    <name type="common">Australian red claw crayfish</name>
    <dbReference type="NCBI Taxonomy" id="27406"/>
    <lineage>
        <taxon>Eukaryota</taxon>
        <taxon>Metazoa</taxon>
        <taxon>Ecdysozoa</taxon>
        <taxon>Arthropoda</taxon>
        <taxon>Crustacea</taxon>
        <taxon>Multicrustacea</taxon>
        <taxon>Malacostraca</taxon>
        <taxon>Eumalacostraca</taxon>
        <taxon>Eucarida</taxon>
        <taxon>Decapoda</taxon>
        <taxon>Pleocyemata</taxon>
        <taxon>Astacidea</taxon>
        <taxon>Parastacoidea</taxon>
        <taxon>Parastacidae</taxon>
        <taxon>Cherax</taxon>
    </lineage>
</organism>
<evidence type="ECO:0000259" key="4">
    <source>
        <dbReference type="Pfam" id="PF00171"/>
    </source>
</evidence>
<evidence type="ECO:0000256" key="2">
    <source>
        <dbReference type="ARBA" id="ARBA00009986"/>
    </source>
</evidence>
<dbReference type="PANTHER" id="PTHR43353:SF5">
    <property type="entry name" value="SUCCINATE-SEMIALDEHYDE DEHYDROGENASE, MITOCHONDRIAL"/>
    <property type="match status" value="1"/>
</dbReference>
<dbReference type="GO" id="GO:0004777">
    <property type="term" value="F:succinate-semialdehyde dehydrogenase (NAD+) activity"/>
    <property type="evidence" value="ECO:0007669"/>
    <property type="project" value="TreeGrafter"/>
</dbReference>
<name>A0AAW0XPX7_CHEQU</name>
<dbReference type="InterPro" id="IPR016163">
    <property type="entry name" value="Ald_DH_C"/>
</dbReference>
<dbReference type="GO" id="GO:0009450">
    <property type="term" value="P:gamma-aminobutyric acid catabolic process"/>
    <property type="evidence" value="ECO:0007669"/>
    <property type="project" value="TreeGrafter"/>
</dbReference>
<keyword evidence="6" id="KW-1185">Reference proteome</keyword>
<reference evidence="5 6" key="1">
    <citation type="journal article" date="2024" name="BMC Genomics">
        <title>Genome assembly of redclaw crayfish (Cherax quadricarinatus) provides insights into its immune adaptation and hypoxia tolerance.</title>
        <authorList>
            <person name="Liu Z."/>
            <person name="Zheng J."/>
            <person name="Li H."/>
            <person name="Fang K."/>
            <person name="Wang S."/>
            <person name="He J."/>
            <person name="Zhou D."/>
            <person name="Weng S."/>
            <person name="Chi M."/>
            <person name="Gu Z."/>
            <person name="He J."/>
            <person name="Li F."/>
            <person name="Wang M."/>
        </authorList>
    </citation>
    <scope>NUCLEOTIDE SEQUENCE [LARGE SCALE GENOMIC DNA]</scope>
    <source>
        <strain evidence="5">ZL_2023a</strain>
    </source>
</reference>
<dbReference type="InterPro" id="IPR016162">
    <property type="entry name" value="Ald_DH_N"/>
</dbReference>
<dbReference type="SUPFAM" id="SSF53720">
    <property type="entry name" value="ALDH-like"/>
    <property type="match status" value="1"/>
</dbReference>
<keyword evidence="3" id="KW-0560">Oxidoreductase</keyword>
<sequence>MSLQELLTKAYIGGSWRAGRGGTFPVYDPATGEEITRVADCTVEDLDEAIEAASEAYSSWRHTTVKQRATLLHKIQVALLDNKDTIATTLTRENGKPKAEAAGEVMFAASFFEWFAEETRRQYGETIPSAAATKRMITVRQPVGVAAVITPWNFPIAMLARKVSAALAAGCTCVIKPAEDTPLVALAFAKVCESVGVPVGVVNVVPCSRGRVQQIGSRLCESPKVHILSFTGSTAVGKWLYSRCGSTLKKVSLELGGDAPFIVFPSANMDTAIAGTMVCKFRNTGQTCVTANRIFVHESVYEEFVSRLAKTMDSELKVGNGLDLGVNQGPIINQRQLERLDKMVRETVSAGAQVVRGGASQGGLYYAPTLLTGVTPDMALAKNEIFGPVAPIIKFSTEEEVVSLANTTDRGLAGYFYSNDLSQVWRVAEALEVGMVGVNEGLLSTCEAPFGGFKHSGLGKEGSKHGLDEYSNLKYICFGV</sequence>
<feature type="domain" description="Aldehyde dehydrogenase" evidence="4">
    <location>
        <begin position="16"/>
        <end position="476"/>
    </location>
</feature>
<evidence type="ECO:0000256" key="3">
    <source>
        <dbReference type="ARBA" id="ARBA00023002"/>
    </source>
</evidence>
<dbReference type="Gene3D" id="3.40.605.10">
    <property type="entry name" value="Aldehyde Dehydrogenase, Chain A, domain 1"/>
    <property type="match status" value="1"/>
</dbReference>
<proteinExistence type="inferred from homology"/>
<dbReference type="EMBL" id="JARKIK010000017">
    <property type="protein sequence ID" value="KAK8746640.1"/>
    <property type="molecule type" value="Genomic_DNA"/>
</dbReference>
<dbReference type="FunFam" id="3.40.309.10:FF:000004">
    <property type="entry name" value="Succinate-semialdehyde dehydrogenase I"/>
    <property type="match status" value="1"/>
</dbReference>
<dbReference type="Proteomes" id="UP001445076">
    <property type="component" value="Unassembled WGS sequence"/>
</dbReference>
<dbReference type="Gene3D" id="3.40.309.10">
    <property type="entry name" value="Aldehyde Dehydrogenase, Chain A, domain 2"/>
    <property type="match status" value="1"/>
</dbReference>
<dbReference type="InterPro" id="IPR015590">
    <property type="entry name" value="Aldehyde_DH_dom"/>
</dbReference>
<comment type="pathway">
    <text evidence="1">Amino-acid degradation; 4-aminobutanoate degradation.</text>
</comment>
<dbReference type="InterPro" id="IPR050740">
    <property type="entry name" value="Aldehyde_DH_Superfamily"/>
</dbReference>
<dbReference type="InterPro" id="IPR016161">
    <property type="entry name" value="Ald_DH/histidinol_DH"/>
</dbReference>
<dbReference type="FunFam" id="3.40.605.10:FF:000005">
    <property type="entry name" value="Succinate-semialdehyde dehydrogenase I"/>
    <property type="match status" value="1"/>
</dbReference>
<dbReference type="Pfam" id="PF00171">
    <property type="entry name" value="Aldedh"/>
    <property type="match status" value="1"/>
</dbReference>
<comment type="similarity">
    <text evidence="2">Belongs to the aldehyde dehydrogenase family.</text>
</comment>
<evidence type="ECO:0000256" key="1">
    <source>
        <dbReference type="ARBA" id="ARBA00005176"/>
    </source>
</evidence>
<dbReference type="PANTHER" id="PTHR43353">
    <property type="entry name" value="SUCCINATE-SEMIALDEHYDE DEHYDROGENASE, MITOCHONDRIAL"/>
    <property type="match status" value="1"/>
</dbReference>
<dbReference type="AlphaFoldDB" id="A0AAW0XPX7"/>
<evidence type="ECO:0000313" key="5">
    <source>
        <dbReference type="EMBL" id="KAK8746640.1"/>
    </source>
</evidence>
<gene>
    <name evidence="5" type="ORF">OTU49_017117</name>
</gene>